<dbReference type="CDD" id="cd00609">
    <property type="entry name" value="AAT_like"/>
    <property type="match status" value="1"/>
</dbReference>
<proteinExistence type="inferred from homology"/>
<dbReference type="InterPro" id="IPR015424">
    <property type="entry name" value="PyrdxlP-dep_Trfase"/>
</dbReference>
<dbReference type="SUPFAM" id="SSF53383">
    <property type="entry name" value="PLP-dependent transferases"/>
    <property type="match status" value="1"/>
</dbReference>
<feature type="domain" description="Aminotransferase class I/classII large" evidence="6">
    <location>
        <begin position="92"/>
        <end position="365"/>
    </location>
</feature>
<dbReference type="InterPro" id="IPR015421">
    <property type="entry name" value="PyrdxlP-dep_Trfase_major"/>
</dbReference>
<evidence type="ECO:0000256" key="3">
    <source>
        <dbReference type="ARBA" id="ARBA00022576"/>
    </source>
</evidence>
<sequence>MSERRTALNLTELEQRAIDSPINLSDGHPRQDPTGSQAKLICRLPEFFEIAAVEPLAEIERRAQAAFLGTLGQARAPLDSGRVFSVYSSSVATMAVANVLTGHRVALIHPTFDNIHDILVRQAAMIPMSEDACAEADLSQALAENATCVFVTTPNNPTGRVLDEPALRRLAEACAANCLLLCLDVSFRGFDLRAQFDHYAVLEDSGVDYVVIEDTGKLWPMQELKLGFVAVSESMRAEVEHALSDVLLAVSPFVLTLIEMLAVDAAQGGLAELHRLIAENRRIVSDAVGGLDRVELLDPRSRISVGRLRFRSPADADRTRRGLYERGVHVLPCQQFHWADQQEGAALLRVALARNGATLAEGMRRLAAAHASLAA</sequence>
<dbReference type="InterPro" id="IPR015422">
    <property type="entry name" value="PyrdxlP-dep_Trfase_small"/>
</dbReference>
<evidence type="ECO:0000313" key="7">
    <source>
        <dbReference type="EMBL" id="GAA4263444.1"/>
    </source>
</evidence>
<dbReference type="PANTHER" id="PTHR46383:SF1">
    <property type="entry name" value="ASPARTATE AMINOTRANSFERASE"/>
    <property type="match status" value="1"/>
</dbReference>
<keyword evidence="8" id="KW-1185">Reference proteome</keyword>
<dbReference type="Gene3D" id="3.90.1150.10">
    <property type="entry name" value="Aspartate Aminotransferase, domain 1"/>
    <property type="match status" value="1"/>
</dbReference>
<organism evidence="7 8">
    <name type="scientific">Dactylosporangium darangshiense</name>
    <dbReference type="NCBI Taxonomy" id="579108"/>
    <lineage>
        <taxon>Bacteria</taxon>
        <taxon>Bacillati</taxon>
        <taxon>Actinomycetota</taxon>
        <taxon>Actinomycetes</taxon>
        <taxon>Micromonosporales</taxon>
        <taxon>Micromonosporaceae</taxon>
        <taxon>Dactylosporangium</taxon>
    </lineage>
</organism>
<protein>
    <submittedName>
        <fullName evidence="7">Aminotransferase class I/II-fold pyridoxal phosphate-dependent enzyme</fullName>
    </submittedName>
</protein>
<dbReference type="PANTHER" id="PTHR46383">
    <property type="entry name" value="ASPARTATE AMINOTRANSFERASE"/>
    <property type="match status" value="1"/>
</dbReference>
<evidence type="ECO:0000256" key="1">
    <source>
        <dbReference type="ARBA" id="ARBA00001933"/>
    </source>
</evidence>
<evidence type="ECO:0000256" key="2">
    <source>
        <dbReference type="ARBA" id="ARBA00007441"/>
    </source>
</evidence>
<reference evidence="8" key="1">
    <citation type="journal article" date="2019" name="Int. J. Syst. Evol. Microbiol.">
        <title>The Global Catalogue of Microorganisms (GCM) 10K type strain sequencing project: providing services to taxonomists for standard genome sequencing and annotation.</title>
        <authorList>
            <consortium name="The Broad Institute Genomics Platform"/>
            <consortium name="The Broad Institute Genome Sequencing Center for Infectious Disease"/>
            <person name="Wu L."/>
            <person name="Ma J."/>
        </authorList>
    </citation>
    <scope>NUCLEOTIDE SEQUENCE [LARGE SCALE GENOMIC DNA]</scope>
    <source>
        <strain evidence="8">JCM 17441</strain>
    </source>
</reference>
<evidence type="ECO:0000313" key="8">
    <source>
        <dbReference type="Proteomes" id="UP001500620"/>
    </source>
</evidence>
<keyword evidence="5" id="KW-0663">Pyridoxal phosphate</keyword>
<evidence type="ECO:0000256" key="4">
    <source>
        <dbReference type="ARBA" id="ARBA00022679"/>
    </source>
</evidence>
<name>A0ABP8DU12_9ACTN</name>
<gene>
    <name evidence="7" type="ORF">GCM10022255_108050</name>
</gene>
<evidence type="ECO:0000259" key="6">
    <source>
        <dbReference type="Pfam" id="PF00155"/>
    </source>
</evidence>
<dbReference type="GO" id="GO:0008483">
    <property type="term" value="F:transaminase activity"/>
    <property type="evidence" value="ECO:0007669"/>
    <property type="project" value="UniProtKB-KW"/>
</dbReference>
<keyword evidence="3 7" id="KW-0032">Aminotransferase</keyword>
<dbReference type="InterPro" id="IPR004839">
    <property type="entry name" value="Aminotransferase_I/II_large"/>
</dbReference>
<dbReference type="RefSeq" id="WP_345142780.1">
    <property type="nucleotide sequence ID" value="NZ_BAABAT010000069.1"/>
</dbReference>
<keyword evidence="4" id="KW-0808">Transferase</keyword>
<dbReference type="Pfam" id="PF00155">
    <property type="entry name" value="Aminotran_1_2"/>
    <property type="match status" value="1"/>
</dbReference>
<accession>A0ABP8DU12</accession>
<comment type="caution">
    <text evidence="7">The sequence shown here is derived from an EMBL/GenBank/DDBJ whole genome shotgun (WGS) entry which is preliminary data.</text>
</comment>
<dbReference type="EMBL" id="BAABAT010000069">
    <property type="protein sequence ID" value="GAA4263444.1"/>
    <property type="molecule type" value="Genomic_DNA"/>
</dbReference>
<dbReference type="Gene3D" id="3.40.640.10">
    <property type="entry name" value="Type I PLP-dependent aspartate aminotransferase-like (Major domain)"/>
    <property type="match status" value="1"/>
</dbReference>
<dbReference type="InterPro" id="IPR050596">
    <property type="entry name" value="AspAT/PAT-like"/>
</dbReference>
<evidence type="ECO:0000256" key="5">
    <source>
        <dbReference type="ARBA" id="ARBA00022898"/>
    </source>
</evidence>
<comment type="cofactor">
    <cofactor evidence="1">
        <name>pyridoxal 5'-phosphate</name>
        <dbReference type="ChEBI" id="CHEBI:597326"/>
    </cofactor>
</comment>
<dbReference type="Proteomes" id="UP001500620">
    <property type="component" value="Unassembled WGS sequence"/>
</dbReference>
<comment type="similarity">
    <text evidence="2">Belongs to the class-I pyridoxal-phosphate-dependent aminotransferase family.</text>
</comment>